<evidence type="ECO:0000313" key="1">
    <source>
        <dbReference type="EMBL" id="PKI48123.1"/>
    </source>
</evidence>
<reference evidence="1 2" key="1">
    <citation type="submission" date="2017-11" db="EMBL/GenBank/DDBJ databases">
        <title>De-novo sequencing of pomegranate (Punica granatum L.) genome.</title>
        <authorList>
            <person name="Akparov Z."/>
            <person name="Amiraslanov A."/>
            <person name="Hajiyeva S."/>
            <person name="Abbasov M."/>
            <person name="Kaur K."/>
            <person name="Hamwieh A."/>
            <person name="Solovyev V."/>
            <person name="Salamov A."/>
            <person name="Braich B."/>
            <person name="Kosarev P."/>
            <person name="Mahmoud A."/>
            <person name="Hajiyev E."/>
            <person name="Babayeva S."/>
            <person name="Izzatullayeva V."/>
            <person name="Mammadov A."/>
            <person name="Mammadov A."/>
            <person name="Sharifova S."/>
            <person name="Ojaghi J."/>
            <person name="Eynullazada K."/>
            <person name="Bayramov B."/>
            <person name="Abdulazimova A."/>
            <person name="Shahmuradov I."/>
        </authorList>
    </citation>
    <scope>NUCLEOTIDE SEQUENCE [LARGE SCALE GENOMIC DNA]</scope>
    <source>
        <strain evidence="2">cv. AG2017</strain>
        <tissue evidence="1">Leaf</tissue>
    </source>
</reference>
<sequence>MGPVALDSQETKDHAYSGFGRRALVDFSEIKNKVGLVSRKQNRLEQNRPDWASGKKWLSRGLPMRRNKPVWNKTDPTGHRERNGYPGGSRWYFDARLVALDSQNAEDRACGGFMRIARLDFPEIKSKVGLAETTQTRLEQNRPDWASGKKWLSRGLPVVF</sequence>
<dbReference type="AlphaFoldDB" id="A0A2I0IWJ7"/>
<dbReference type="EMBL" id="PGOL01002431">
    <property type="protein sequence ID" value="PKI48123.1"/>
    <property type="molecule type" value="Genomic_DNA"/>
</dbReference>
<protein>
    <submittedName>
        <fullName evidence="1">Uncharacterized protein</fullName>
    </submittedName>
</protein>
<keyword evidence="2" id="KW-1185">Reference proteome</keyword>
<proteinExistence type="predicted"/>
<dbReference type="Proteomes" id="UP000233551">
    <property type="component" value="Unassembled WGS sequence"/>
</dbReference>
<accession>A0A2I0IWJ7</accession>
<name>A0A2I0IWJ7_PUNGR</name>
<organism evidence="1 2">
    <name type="scientific">Punica granatum</name>
    <name type="common">Pomegranate</name>
    <dbReference type="NCBI Taxonomy" id="22663"/>
    <lineage>
        <taxon>Eukaryota</taxon>
        <taxon>Viridiplantae</taxon>
        <taxon>Streptophyta</taxon>
        <taxon>Embryophyta</taxon>
        <taxon>Tracheophyta</taxon>
        <taxon>Spermatophyta</taxon>
        <taxon>Magnoliopsida</taxon>
        <taxon>eudicotyledons</taxon>
        <taxon>Gunneridae</taxon>
        <taxon>Pentapetalae</taxon>
        <taxon>rosids</taxon>
        <taxon>malvids</taxon>
        <taxon>Myrtales</taxon>
        <taxon>Lythraceae</taxon>
        <taxon>Punica</taxon>
    </lineage>
</organism>
<gene>
    <name evidence="1" type="ORF">CRG98_031485</name>
</gene>
<evidence type="ECO:0000313" key="2">
    <source>
        <dbReference type="Proteomes" id="UP000233551"/>
    </source>
</evidence>
<comment type="caution">
    <text evidence="1">The sequence shown here is derived from an EMBL/GenBank/DDBJ whole genome shotgun (WGS) entry which is preliminary data.</text>
</comment>